<dbReference type="AlphaFoldDB" id="V6LL12"/>
<organism evidence="1">
    <name type="scientific">Spironucleus salmonicida</name>
    <dbReference type="NCBI Taxonomy" id="348837"/>
    <lineage>
        <taxon>Eukaryota</taxon>
        <taxon>Metamonada</taxon>
        <taxon>Diplomonadida</taxon>
        <taxon>Hexamitidae</taxon>
        <taxon>Hexamitinae</taxon>
        <taxon>Spironucleus</taxon>
    </lineage>
</organism>
<evidence type="ECO:0000313" key="3">
    <source>
        <dbReference type="Proteomes" id="UP000018208"/>
    </source>
</evidence>
<accession>V6LL12</accession>
<keyword evidence="3" id="KW-1185">Reference proteome</keyword>
<dbReference type="VEuPathDB" id="GiardiaDB:SS50377_25506"/>
<protein>
    <submittedName>
        <fullName evidence="1">Uncharacterized protein</fullName>
    </submittedName>
</protein>
<dbReference type="EMBL" id="KI546101">
    <property type="protein sequence ID" value="EST45053.1"/>
    <property type="molecule type" value="Genomic_DNA"/>
</dbReference>
<evidence type="ECO:0000313" key="1">
    <source>
        <dbReference type="EMBL" id="EST45053.1"/>
    </source>
</evidence>
<gene>
    <name evidence="1" type="ORF">SS50377_15073</name>
    <name evidence="2" type="ORF">SS50377_25506</name>
</gene>
<reference evidence="1 2" key="1">
    <citation type="journal article" date="2014" name="PLoS Genet.">
        <title>The Genome of Spironucleus salmonicida Highlights a Fish Pathogen Adapted to Fluctuating Environments.</title>
        <authorList>
            <person name="Xu F."/>
            <person name="Jerlstrom-Hultqvist J."/>
            <person name="Einarsson E."/>
            <person name="Astvaldsson A."/>
            <person name="Svard S.G."/>
            <person name="Andersson J.O."/>
        </authorList>
    </citation>
    <scope>NUCLEOTIDE SEQUENCE</scope>
    <source>
        <strain evidence="2">ATCC 50377</strain>
    </source>
</reference>
<sequence length="241" mass="28402">MLFSYKNQILIVCEFQFQIDKHKLIKINQQKLITIETFSQISYSSTNDTVIIPGNQILQNIVVQTDEFQLLFKRGSNIIFVNLNNTEQLDFDEKIILDNPIYQVEVLRSCSGVILLVLTKVVNYQNIMFSETMDVCVNIIQFNSQDYFKYKNLGFHEYKTAFEESRVFDSIQKDYLGDFEKKIQNIMKLKDQLNINQLSFQCNQFVLLSNDQLSNIIEKELKSDKPDIYKIRQCQKLINKD</sequence>
<dbReference type="EMBL" id="AUWU02000005">
    <property type="protein sequence ID" value="KAH0573386.1"/>
    <property type="molecule type" value="Genomic_DNA"/>
</dbReference>
<proteinExistence type="predicted"/>
<reference evidence="2" key="2">
    <citation type="submission" date="2020-12" db="EMBL/GenBank/DDBJ databases">
        <title>New Spironucleus salmonicida genome in near-complete chromosomes.</title>
        <authorList>
            <person name="Xu F."/>
            <person name="Kurt Z."/>
            <person name="Jimenez-Gonzalez A."/>
            <person name="Astvaldsson A."/>
            <person name="Andersson J.O."/>
            <person name="Svard S.G."/>
        </authorList>
    </citation>
    <scope>NUCLEOTIDE SEQUENCE</scope>
    <source>
        <strain evidence="2">ATCC 50377</strain>
    </source>
</reference>
<name>V6LL12_9EUKA</name>
<evidence type="ECO:0000313" key="2">
    <source>
        <dbReference type="EMBL" id="KAH0573386.1"/>
    </source>
</evidence>
<dbReference type="Proteomes" id="UP000018208">
    <property type="component" value="Unassembled WGS sequence"/>
</dbReference>